<keyword evidence="1" id="KW-0472">Membrane</keyword>
<organism evidence="2 3">
    <name type="scientific">Oedothorax gibbosus</name>
    <dbReference type="NCBI Taxonomy" id="931172"/>
    <lineage>
        <taxon>Eukaryota</taxon>
        <taxon>Metazoa</taxon>
        <taxon>Ecdysozoa</taxon>
        <taxon>Arthropoda</taxon>
        <taxon>Chelicerata</taxon>
        <taxon>Arachnida</taxon>
        <taxon>Araneae</taxon>
        <taxon>Araneomorphae</taxon>
        <taxon>Entelegynae</taxon>
        <taxon>Araneoidea</taxon>
        <taxon>Linyphiidae</taxon>
        <taxon>Erigoninae</taxon>
        <taxon>Oedothorax</taxon>
    </lineage>
</organism>
<evidence type="ECO:0000313" key="2">
    <source>
        <dbReference type="EMBL" id="KAG8194917.1"/>
    </source>
</evidence>
<gene>
    <name evidence="2" type="ORF">JTE90_021378</name>
</gene>
<keyword evidence="1" id="KW-0812">Transmembrane</keyword>
<evidence type="ECO:0000256" key="1">
    <source>
        <dbReference type="SAM" id="Phobius"/>
    </source>
</evidence>
<dbReference type="AlphaFoldDB" id="A0AAV6VEI1"/>
<keyword evidence="1" id="KW-1133">Transmembrane helix</keyword>
<proteinExistence type="predicted"/>
<dbReference type="EMBL" id="JAFNEN010000096">
    <property type="protein sequence ID" value="KAG8194917.1"/>
    <property type="molecule type" value="Genomic_DNA"/>
</dbReference>
<reference evidence="2 3" key="1">
    <citation type="journal article" date="2022" name="Nat. Ecol. Evol.">
        <title>A masculinizing supergene underlies an exaggerated male reproductive morph in a spider.</title>
        <authorList>
            <person name="Hendrickx F."/>
            <person name="De Corte Z."/>
            <person name="Sonet G."/>
            <person name="Van Belleghem S.M."/>
            <person name="Kostlbacher S."/>
            <person name="Vangestel C."/>
        </authorList>
    </citation>
    <scope>NUCLEOTIDE SEQUENCE [LARGE SCALE GENOMIC DNA]</scope>
    <source>
        <strain evidence="2">W744_W776</strain>
    </source>
</reference>
<comment type="caution">
    <text evidence="2">The sequence shown here is derived from an EMBL/GenBank/DDBJ whole genome shotgun (WGS) entry which is preliminary data.</text>
</comment>
<keyword evidence="3" id="KW-1185">Reference proteome</keyword>
<sequence length="105" mass="12143">MICNRSCQALKKLTAEIEIVQSAEFTLSTQKSLLRRVLQMEDFLNTFQKTFSMPSFLCFIAHFSWCSGIWSIMITGVAFKMPVLLLYQKPVSIIPETCLIFYFVE</sequence>
<protein>
    <submittedName>
        <fullName evidence="2">Uncharacterized protein</fullName>
    </submittedName>
</protein>
<evidence type="ECO:0000313" key="3">
    <source>
        <dbReference type="Proteomes" id="UP000827092"/>
    </source>
</evidence>
<accession>A0AAV6VEI1</accession>
<name>A0AAV6VEI1_9ARAC</name>
<feature type="transmembrane region" description="Helical" evidence="1">
    <location>
        <begin position="56"/>
        <end position="79"/>
    </location>
</feature>
<dbReference type="Proteomes" id="UP000827092">
    <property type="component" value="Unassembled WGS sequence"/>
</dbReference>